<evidence type="ECO:0000256" key="4">
    <source>
        <dbReference type="SAM" id="MobiDB-lite"/>
    </source>
</evidence>
<dbReference type="GO" id="GO:0000462">
    <property type="term" value="P:maturation of SSU-rRNA from tricistronic rRNA transcript (SSU-rRNA, 5.8S rRNA, LSU-rRNA)"/>
    <property type="evidence" value="ECO:0007669"/>
    <property type="project" value="InterPro"/>
</dbReference>
<feature type="region of interest" description="Disordered" evidence="4">
    <location>
        <begin position="133"/>
        <end position="175"/>
    </location>
</feature>
<sequence>MWLLRTGPPYSEAPHAWLPNGSNTLIANDEGTALGPGPIEFEVKDTVTSLNAKKTISKKKNQSRRQKKLKAYDLSALSEFLPEPAEPEHKTEGKLNCKSRQTLVLRESAHLKAVLNNPQFQLDPFAAIHQHLLATQPPEAAKKDDATTKHGKDSKDKKRRRKKKSASSSTQAMDI</sequence>
<gene>
    <name evidence="5" type="ORF">C2845_PM05G08430</name>
</gene>
<feature type="compositionally biased region" description="Basic and acidic residues" evidence="4">
    <location>
        <begin position="140"/>
        <end position="156"/>
    </location>
</feature>
<evidence type="ECO:0008006" key="7">
    <source>
        <dbReference type="Google" id="ProtNLM"/>
    </source>
</evidence>
<comment type="subcellular location">
    <subcellularLocation>
        <location evidence="1">Nucleus</location>
        <location evidence="1">Nucleolus</location>
    </subcellularLocation>
</comment>
<proteinExistence type="inferred from homology"/>
<keyword evidence="3" id="KW-0539">Nucleus</keyword>
<evidence type="ECO:0000256" key="3">
    <source>
        <dbReference type="ARBA" id="ARBA00023242"/>
    </source>
</evidence>
<name>A0A3L6SZ66_PANMI</name>
<dbReference type="Proteomes" id="UP000275267">
    <property type="component" value="Unassembled WGS sequence"/>
</dbReference>
<comment type="caution">
    <text evidence="5">The sequence shown here is derived from an EMBL/GenBank/DDBJ whole genome shotgun (WGS) entry which is preliminary data.</text>
</comment>
<evidence type="ECO:0000313" key="6">
    <source>
        <dbReference type="Proteomes" id="UP000275267"/>
    </source>
</evidence>
<comment type="similarity">
    <text evidence="2">Belongs to the SLX9 family.</text>
</comment>
<evidence type="ECO:0000256" key="2">
    <source>
        <dbReference type="ARBA" id="ARBA00011022"/>
    </source>
</evidence>
<dbReference type="Pfam" id="PF15341">
    <property type="entry name" value="SLX9"/>
    <property type="match status" value="1"/>
</dbReference>
<evidence type="ECO:0000313" key="5">
    <source>
        <dbReference type="EMBL" id="RLN28805.1"/>
    </source>
</evidence>
<reference evidence="6" key="1">
    <citation type="journal article" date="2019" name="Nat. Commun.">
        <title>The genome of broomcorn millet.</title>
        <authorList>
            <person name="Zou C."/>
            <person name="Miki D."/>
            <person name="Li D."/>
            <person name="Tang Q."/>
            <person name="Xiao L."/>
            <person name="Rajput S."/>
            <person name="Deng P."/>
            <person name="Jia W."/>
            <person name="Huang R."/>
            <person name="Zhang M."/>
            <person name="Sun Y."/>
            <person name="Hu J."/>
            <person name="Fu X."/>
            <person name="Schnable P.S."/>
            <person name="Li F."/>
            <person name="Zhang H."/>
            <person name="Feng B."/>
            <person name="Zhu X."/>
            <person name="Liu R."/>
            <person name="Schnable J.C."/>
            <person name="Zhu J.-K."/>
            <person name="Zhang H."/>
        </authorList>
    </citation>
    <scope>NUCLEOTIDE SEQUENCE [LARGE SCALE GENOMIC DNA]</scope>
</reference>
<dbReference type="GO" id="GO:0030686">
    <property type="term" value="C:90S preribosome"/>
    <property type="evidence" value="ECO:0007669"/>
    <property type="project" value="InterPro"/>
</dbReference>
<dbReference type="OrthoDB" id="18703at2759"/>
<dbReference type="GO" id="GO:0030688">
    <property type="term" value="C:preribosome, small subunit precursor"/>
    <property type="evidence" value="ECO:0007669"/>
    <property type="project" value="InterPro"/>
</dbReference>
<accession>A0A3L6SZ66</accession>
<dbReference type="InterPro" id="IPR028160">
    <property type="entry name" value="Slx9-like"/>
</dbReference>
<dbReference type="GO" id="GO:0005730">
    <property type="term" value="C:nucleolus"/>
    <property type="evidence" value="ECO:0007669"/>
    <property type="project" value="UniProtKB-SubCell"/>
</dbReference>
<dbReference type="STRING" id="4540.A0A3L6SZ66"/>
<dbReference type="PANTHER" id="PTHR31109">
    <property type="entry name" value="PROTEIN FAM207A"/>
    <property type="match status" value="1"/>
</dbReference>
<dbReference type="AlphaFoldDB" id="A0A3L6SZ66"/>
<organism evidence="5 6">
    <name type="scientific">Panicum miliaceum</name>
    <name type="common">Proso millet</name>
    <name type="synonym">Broomcorn millet</name>
    <dbReference type="NCBI Taxonomy" id="4540"/>
    <lineage>
        <taxon>Eukaryota</taxon>
        <taxon>Viridiplantae</taxon>
        <taxon>Streptophyta</taxon>
        <taxon>Embryophyta</taxon>
        <taxon>Tracheophyta</taxon>
        <taxon>Spermatophyta</taxon>
        <taxon>Magnoliopsida</taxon>
        <taxon>Liliopsida</taxon>
        <taxon>Poales</taxon>
        <taxon>Poaceae</taxon>
        <taxon>PACMAD clade</taxon>
        <taxon>Panicoideae</taxon>
        <taxon>Panicodae</taxon>
        <taxon>Paniceae</taxon>
        <taxon>Panicinae</taxon>
        <taxon>Panicum</taxon>
        <taxon>Panicum sect. Panicum</taxon>
    </lineage>
</organism>
<dbReference type="PANTHER" id="PTHR31109:SF2">
    <property type="entry name" value="RIBOSOME BIOGENESIS PROTEIN SLX9 HOMOLOG"/>
    <property type="match status" value="1"/>
</dbReference>
<protein>
    <recommendedName>
        <fullName evidence="7">Ribosome biogenesis protein slx9-like</fullName>
    </recommendedName>
</protein>
<dbReference type="EMBL" id="PQIB02000003">
    <property type="protein sequence ID" value="RLN28805.1"/>
    <property type="molecule type" value="Genomic_DNA"/>
</dbReference>
<keyword evidence="6" id="KW-1185">Reference proteome</keyword>
<evidence type="ECO:0000256" key="1">
    <source>
        <dbReference type="ARBA" id="ARBA00004604"/>
    </source>
</evidence>